<keyword evidence="3" id="KW-1185">Reference proteome</keyword>
<dbReference type="AlphaFoldDB" id="A0AAN6U2P5"/>
<organism evidence="2 3">
    <name type="scientific">Parathielavia appendiculata</name>
    <dbReference type="NCBI Taxonomy" id="2587402"/>
    <lineage>
        <taxon>Eukaryota</taxon>
        <taxon>Fungi</taxon>
        <taxon>Dikarya</taxon>
        <taxon>Ascomycota</taxon>
        <taxon>Pezizomycotina</taxon>
        <taxon>Sordariomycetes</taxon>
        <taxon>Sordariomycetidae</taxon>
        <taxon>Sordariales</taxon>
        <taxon>Chaetomiaceae</taxon>
        <taxon>Parathielavia</taxon>
    </lineage>
</organism>
<evidence type="ECO:0000313" key="3">
    <source>
        <dbReference type="Proteomes" id="UP001302602"/>
    </source>
</evidence>
<name>A0AAN6U2P5_9PEZI</name>
<proteinExistence type="predicted"/>
<comment type="caution">
    <text evidence="2">The sequence shown here is derived from an EMBL/GenBank/DDBJ whole genome shotgun (WGS) entry which is preliminary data.</text>
</comment>
<accession>A0AAN6U2P5</accession>
<dbReference type="Proteomes" id="UP001302602">
    <property type="component" value="Unassembled WGS sequence"/>
</dbReference>
<dbReference type="GeneID" id="87823760"/>
<feature type="region of interest" description="Disordered" evidence="1">
    <location>
        <begin position="131"/>
        <end position="156"/>
    </location>
</feature>
<protein>
    <submittedName>
        <fullName evidence="2">Uncharacterized protein</fullName>
    </submittedName>
</protein>
<evidence type="ECO:0000256" key="1">
    <source>
        <dbReference type="SAM" id="MobiDB-lite"/>
    </source>
</evidence>
<reference evidence="2" key="2">
    <citation type="submission" date="2023-05" db="EMBL/GenBank/DDBJ databases">
        <authorList>
            <consortium name="Lawrence Berkeley National Laboratory"/>
            <person name="Steindorff A."/>
            <person name="Hensen N."/>
            <person name="Bonometti L."/>
            <person name="Westerberg I."/>
            <person name="Brannstrom I.O."/>
            <person name="Guillou S."/>
            <person name="Cros-Aarteil S."/>
            <person name="Calhoun S."/>
            <person name="Haridas S."/>
            <person name="Kuo A."/>
            <person name="Mondo S."/>
            <person name="Pangilinan J."/>
            <person name="Riley R."/>
            <person name="Labutti K."/>
            <person name="Andreopoulos B."/>
            <person name="Lipzen A."/>
            <person name="Chen C."/>
            <person name="Yanf M."/>
            <person name="Daum C."/>
            <person name="Ng V."/>
            <person name="Clum A."/>
            <person name="Ohm R."/>
            <person name="Martin F."/>
            <person name="Silar P."/>
            <person name="Natvig D."/>
            <person name="Lalanne C."/>
            <person name="Gautier V."/>
            <person name="Ament-Velasquez S.L."/>
            <person name="Kruys A."/>
            <person name="Hutchinson M.I."/>
            <person name="Powell A.J."/>
            <person name="Barry K."/>
            <person name="Miller A.N."/>
            <person name="Grigoriev I.V."/>
            <person name="Debuchy R."/>
            <person name="Gladieux P."/>
            <person name="Thoren M.H."/>
            <person name="Johannesson H."/>
        </authorList>
    </citation>
    <scope>NUCLEOTIDE SEQUENCE</scope>
    <source>
        <strain evidence="2">CBS 731.68</strain>
    </source>
</reference>
<sequence>MTTLVRTQIRIRATNWPASLTLKPCQATLVSSLAACGGREEALSVSRFAPLLVINLQLASQHRARSCGPSNIFLFFAAFRNTYQLQSILSFVIRDSAASFHRTTVVGNCSSRKSAWRRGWSAKVPGHIDCPALAPGHEPSQPPTSQFPFPPPPKTG</sequence>
<dbReference type="RefSeq" id="XP_062649069.1">
    <property type="nucleotide sequence ID" value="XM_062786990.1"/>
</dbReference>
<dbReference type="EMBL" id="MU853226">
    <property type="protein sequence ID" value="KAK4125298.1"/>
    <property type="molecule type" value="Genomic_DNA"/>
</dbReference>
<reference evidence="2" key="1">
    <citation type="journal article" date="2023" name="Mol. Phylogenet. Evol.">
        <title>Genome-scale phylogeny and comparative genomics of the fungal order Sordariales.</title>
        <authorList>
            <person name="Hensen N."/>
            <person name="Bonometti L."/>
            <person name="Westerberg I."/>
            <person name="Brannstrom I.O."/>
            <person name="Guillou S."/>
            <person name="Cros-Aarteil S."/>
            <person name="Calhoun S."/>
            <person name="Haridas S."/>
            <person name="Kuo A."/>
            <person name="Mondo S."/>
            <person name="Pangilinan J."/>
            <person name="Riley R."/>
            <person name="LaButti K."/>
            <person name="Andreopoulos B."/>
            <person name="Lipzen A."/>
            <person name="Chen C."/>
            <person name="Yan M."/>
            <person name="Daum C."/>
            <person name="Ng V."/>
            <person name="Clum A."/>
            <person name="Steindorff A."/>
            <person name="Ohm R.A."/>
            <person name="Martin F."/>
            <person name="Silar P."/>
            <person name="Natvig D.O."/>
            <person name="Lalanne C."/>
            <person name="Gautier V."/>
            <person name="Ament-Velasquez S.L."/>
            <person name="Kruys A."/>
            <person name="Hutchinson M.I."/>
            <person name="Powell A.J."/>
            <person name="Barry K."/>
            <person name="Miller A.N."/>
            <person name="Grigoriev I.V."/>
            <person name="Debuchy R."/>
            <person name="Gladieux P."/>
            <person name="Hiltunen Thoren M."/>
            <person name="Johannesson H."/>
        </authorList>
    </citation>
    <scope>NUCLEOTIDE SEQUENCE</scope>
    <source>
        <strain evidence="2">CBS 731.68</strain>
    </source>
</reference>
<evidence type="ECO:0000313" key="2">
    <source>
        <dbReference type="EMBL" id="KAK4125298.1"/>
    </source>
</evidence>
<gene>
    <name evidence="2" type="ORF">N657DRAFT_362506</name>
</gene>